<dbReference type="EMBL" id="BQNB010012548">
    <property type="protein sequence ID" value="GJT04959.1"/>
    <property type="molecule type" value="Genomic_DNA"/>
</dbReference>
<evidence type="ECO:0000313" key="3">
    <source>
        <dbReference type="Proteomes" id="UP001151760"/>
    </source>
</evidence>
<proteinExistence type="predicted"/>
<sequence length="337" mass="36697">MYKRGPCGKTKRGIILSTSRSWEVREESDGLVIMDDGIVNWEEHTKLRDKSCTMAISQGSIGTSFVHSVDFESEISKVPQEVYVSKPIITNEKGVSAPKSKEILGPLVTYQDINTILSKDHSGTNLILELKMLKVQGRPKPVKPGAHDRNNMDFQVYALTTNPTIYGDSLSQKFWQTATANTLAYGTLELHVTIDTIVYTITKASIRNNLQLADASGITMGFRGAPRPLLPAMLLVATTNPSAGQKHPAVAQSQPSSSTIPVPSISSPPVQSPTSIHAPISASITTPTPIPETDTEPMKHTFEEPSPAHQHFSPPQELAQGQLIVDDLLYLVPQLVI</sequence>
<evidence type="ECO:0000313" key="2">
    <source>
        <dbReference type="EMBL" id="GJT04959.1"/>
    </source>
</evidence>
<gene>
    <name evidence="2" type="ORF">Tco_0839421</name>
</gene>
<reference evidence="2" key="1">
    <citation type="journal article" date="2022" name="Int. J. Mol. Sci.">
        <title>Draft Genome of Tanacetum Coccineum: Genomic Comparison of Closely Related Tanacetum-Family Plants.</title>
        <authorList>
            <person name="Yamashiro T."/>
            <person name="Shiraishi A."/>
            <person name="Nakayama K."/>
            <person name="Satake H."/>
        </authorList>
    </citation>
    <scope>NUCLEOTIDE SEQUENCE</scope>
</reference>
<evidence type="ECO:0000256" key="1">
    <source>
        <dbReference type="SAM" id="MobiDB-lite"/>
    </source>
</evidence>
<reference evidence="2" key="2">
    <citation type="submission" date="2022-01" db="EMBL/GenBank/DDBJ databases">
        <authorList>
            <person name="Yamashiro T."/>
            <person name="Shiraishi A."/>
            <person name="Satake H."/>
            <person name="Nakayama K."/>
        </authorList>
    </citation>
    <scope>NUCLEOTIDE SEQUENCE</scope>
</reference>
<comment type="caution">
    <text evidence="2">The sequence shown here is derived from an EMBL/GenBank/DDBJ whole genome shotgun (WGS) entry which is preliminary data.</text>
</comment>
<protein>
    <submittedName>
        <fullName evidence="2">Uncharacterized protein</fullName>
    </submittedName>
</protein>
<name>A0ABQ5AVL0_9ASTR</name>
<feature type="region of interest" description="Disordered" evidence="1">
    <location>
        <begin position="243"/>
        <end position="315"/>
    </location>
</feature>
<keyword evidence="3" id="KW-1185">Reference proteome</keyword>
<dbReference type="Proteomes" id="UP001151760">
    <property type="component" value="Unassembled WGS sequence"/>
</dbReference>
<organism evidence="2 3">
    <name type="scientific">Tanacetum coccineum</name>
    <dbReference type="NCBI Taxonomy" id="301880"/>
    <lineage>
        <taxon>Eukaryota</taxon>
        <taxon>Viridiplantae</taxon>
        <taxon>Streptophyta</taxon>
        <taxon>Embryophyta</taxon>
        <taxon>Tracheophyta</taxon>
        <taxon>Spermatophyta</taxon>
        <taxon>Magnoliopsida</taxon>
        <taxon>eudicotyledons</taxon>
        <taxon>Gunneridae</taxon>
        <taxon>Pentapetalae</taxon>
        <taxon>asterids</taxon>
        <taxon>campanulids</taxon>
        <taxon>Asterales</taxon>
        <taxon>Asteraceae</taxon>
        <taxon>Asteroideae</taxon>
        <taxon>Anthemideae</taxon>
        <taxon>Anthemidinae</taxon>
        <taxon>Tanacetum</taxon>
    </lineage>
</organism>
<accession>A0ABQ5AVL0</accession>
<feature type="compositionally biased region" description="Low complexity" evidence="1">
    <location>
        <begin position="253"/>
        <end position="287"/>
    </location>
</feature>